<dbReference type="GO" id="GO:0003723">
    <property type="term" value="F:RNA binding"/>
    <property type="evidence" value="ECO:0007669"/>
    <property type="project" value="InterPro"/>
</dbReference>
<feature type="domain" description="ANTAR" evidence="3">
    <location>
        <begin position="166"/>
        <end position="227"/>
    </location>
</feature>
<dbReference type="Pfam" id="PF03861">
    <property type="entry name" value="ANTAR"/>
    <property type="match status" value="1"/>
</dbReference>
<dbReference type="PROSITE" id="PS50921">
    <property type="entry name" value="ANTAR"/>
    <property type="match status" value="1"/>
</dbReference>
<dbReference type="SMART" id="SM01012">
    <property type="entry name" value="ANTAR"/>
    <property type="match status" value="1"/>
</dbReference>
<dbReference type="InterPro" id="IPR012074">
    <property type="entry name" value="GAF_ANTAR"/>
</dbReference>
<dbReference type="PATRIC" id="fig|1179773.3.peg.4562"/>
<protein>
    <submittedName>
        <fullName evidence="4">ANTAR domain-containing protein</fullName>
    </submittedName>
</protein>
<gene>
    <name evidence="4" type="ordered locus">BN6_45520</name>
</gene>
<dbReference type="EMBL" id="HE804045">
    <property type="protein sequence ID" value="CCH31832.1"/>
    <property type="molecule type" value="Genomic_DNA"/>
</dbReference>
<proteinExistence type="predicted"/>
<dbReference type="InterPro" id="IPR036388">
    <property type="entry name" value="WH-like_DNA-bd_sf"/>
</dbReference>
<dbReference type="SUPFAM" id="SSF55781">
    <property type="entry name" value="GAF domain-like"/>
    <property type="match status" value="1"/>
</dbReference>
<dbReference type="BioCyc" id="SESP1179773:BN6_RS22045-MONOMER"/>
<dbReference type="Proteomes" id="UP000006281">
    <property type="component" value="Chromosome"/>
</dbReference>
<dbReference type="InterPro" id="IPR029016">
    <property type="entry name" value="GAF-like_dom_sf"/>
</dbReference>
<evidence type="ECO:0000313" key="4">
    <source>
        <dbReference type="EMBL" id="CCH31832.1"/>
    </source>
</evidence>
<evidence type="ECO:0000256" key="1">
    <source>
        <dbReference type="ARBA" id="ARBA00023015"/>
    </source>
</evidence>
<reference evidence="4 5" key="1">
    <citation type="journal article" date="2012" name="BMC Genomics">
        <title>Complete genome sequence of Saccharothrix espanaensis DSM 44229T and comparison to the other completely sequenced Pseudonocardiaceae.</title>
        <authorList>
            <person name="Strobel T."/>
            <person name="Al-Dilaimi A."/>
            <person name="Blom J."/>
            <person name="Gessner A."/>
            <person name="Kalinowski J."/>
            <person name="Luzhetska M."/>
            <person name="Puhler A."/>
            <person name="Szczepanowski R."/>
            <person name="Bechthold A."/>
            <person name="Ruckert C."/>
        </authorList>
    </citation>
    <scope>NUCLEOTIDE SEQUENCE [LARGE SCALE GENOMIC DNA]</scope>
    <source>
        <strain evidence="5">ATCC 51144 / DSM 44229 / JCM 9112 / NBRC 15066 / NRRL 15764</strain>
    </source>
</reference>
<evidence type="ECO:0000313" key="5">
    <source>
        <dbReference type="Proteomes" id="UP000006281"/>
    </source>
</evidence>
<dbReference type="Gene3D" id="3.30.450.40">
    <property type="match status" value="1"/>
</dbReference>
<sequence length="241" mass="25624">MPSRDFDDHVVGITALLTARHDGLTVLRAVVGACAAVLGADAVGVLVVDPRGGVEVAAASDERARFVELLQAQLREGPCVDSIRDDAVVAVDDFEGVRGRWPEFAEAALREGYRAVYAFPMRLLGRAVGGVNLLYTVPTRLPERVVRRGQGLADLAVLGLSQERGPRRVERLAERTVAALHDRALVSQAVGVLLAVLSGGPEDARAVLERYSVRTGVPVSEVARALTDGSLDPHAVVERVG</sequence>
<dbReference type="HOGENOM" id="CLU_074354_3_0_11"/>
<dbReference type="eggNOG" id="COG2203">
    <property type="taxonomic scope" value="Bacteria"/>
</dbReference>
<evidence type="ECO:0000256" key="2">
    <source>
        <dbReference type="ARBA" id="ARBA00023163"/>
    </source>
</evidence>
<dbReference type="InterPro" id="IPR005561">
    <property type="entry name" value="ANTAR"/>
</dbReference>
<keyword evidence="5" id="KW-1185">Reference proteome</keyword>
<accession>K0K2L4</accession>
<organism evidence="4 5">
    <name type="scientific">Saccharothrix espanaensis (strain ATCC 51144 / DSM 44229 / JCM 9112 / NBRC 15066 / NRRL 15764)</name>
    <dbReference type="NCBI Taxonomy" id="1179773"/>
    <lineage>
        <taxon>Bacteria</taxon>
        <taxon>Bacillati</taxon>
        <taxon>Actinomycetota</taxon>
        <taxon>Actinomycetes</taxon>
        <taxon>Pseudonocardiales</taxon>
        <taxon>Pseudonocardiaceae</taxon>
        <taxon>Saccharothrix</taxon>
    </lineage>
</organism>
<keyword evidence="2" id="KW-0804">Transcription</keyword>
<evidence type="ECO:0000259" key="3">
    <source>
        <dbReference type="PROSITE" id="PS50921"/>
    </source>
</evidence>
<dbReference type="Gene3D" id="1.10.10.10">
    <property type="entry name" value="Winged helix-like DNA-binding domain superfamily/Winged helix DNA-binding domain"/>
    <property type="match status" value="1"/>
</dbReference>
<dbReference type="AlphaFoldDB" id="K0K2L4"/>
<dbReference type="PIRSF" id="PIRSF036625">
    <property type="entry name" value="GAF_ANTAR"/>
    <property type="match status" value="1"/>
</dbReference>
<dbReference type="KEGG" id="sesp:BN6_45520"/>
<name>K0K2L4_SACES</name>
<dbReference type="Pfam" id="PF13185">
    <property type="entry name" value="GAF_2"/>
    <property type="match status" value="1"/>
</dbReference>
<dbReference type="InterPro" id="IPR003018">
    <property type="entry name" value="GAF"/>
</dbReference>
<dbReference type="STRING" id="1179773.BN6_45520"/>
<keyword evidence="1" id="KW-0805">Transcription regulation</keyword>